<dbReference type="InterPro" id="IPR027387">
    <property type="entry name" value="Cytb/b6-like_sf"/>
</dbReference>
<evidence type="ECO:0000256" key="4">
    <source>
        <dbReference type="ARBA" id="ARBA00022692"/>
    </source>
</evidence>
<dbReference type="InterPro" id="IPR005798">
    <property type="entry name" value="Cyt_b/b6_C"/>
</dbReference>
<keyword evidence="5" id="KW-0479">Metal-binding</keyword>
<feature type="transmembrane region" description="Helical" evidence="10">
    <location>
        <begin position="281"/>
        <end position="302"/>
    </location>
</feature>
<feature type="domain" description="Cytochrome b/b6 C-terminal region profile" evidence="11">
    <location>
        <begin position="142"/>
        <end position="310"/>
    </location>
</feature>
<keyword evidence="6" id="KW-0249">Electron transport</keyword>
<organism evidence="12 13">
    <name type="scientific">Labrys miyagiensis</name>
    <dbReference type="NCBI Taxonomy" id="346912"/>
    <lineage>
        <taxon>Bacteria</taxon>
        <taxon>Pseudomonadati</taxon>
        <taxon>Pseudomonadota</taxon>
        <taxon>Alphaproteobacteria</taxon>
        <taxon>Hyphomicrobiales</taxon>
        <taxon>Xanthobacteraceae</taxon>
        <taxon>Labrys</taxon>
    </lineage>
</organism>
<dbReference type="InterPro" id="IPR036150">
    <property type="entry name" value="Cyt_b/b6_C_sf"/>
</dbReference>
<evidence type="ECO:0000313" key="13">
    <source>
        <dbReference type="Proteomes" id="UP001156882"/>
    </source>
</evidence>
<feature type="transmembrane region" description="Helical" evidence="10">
    <location>
        <begin position="56"/>
        <end position="73"/>
    </location>
</feature>
<sequence length="316" mass="34747">MHVPDVAPELAIEHVEYLHDPFAVSIRFAHVLAVSALFALIYLRLALALVAGKTSWVVLGWSALLIWSLFLAVSGKASAGTQANFWFSQVFVSAALNLSSLDLGTLSSWLYWHLNGQAQWTMFHVMLAGMMFVFSFALLLANLSRISIRLSQLSWASSLGRAAFVLSLTLLIAAVMTWPGAFDDPSNSVQATPNYVPAQIIPEWYLSPWFEMLRSGSNRAAGSKILWAALLLPMLLSALFRGRRYPLGIAMTLATGLLAIDFIALSVFGRSSPILSSHLPISWLTAYYFLYFLLIIPALAFLDTRAKHLQAGVDVP</sequence>
<keyword evidence="9 10" id="KW-0472">Membrane</keyword>
<dbReference type="Pfam" id="PF00032">
    <property type="entry name" value="Cytochrom_B_C"/>
    <property type="match status" value="1"/>
</dbReference>
<keyword evidence="7 10" id="KW-1133">Transmembrane helix</keyword>
<dbReference type="Gene3D" id="1.20.810.10">
    <property type="entry name" value="Cytochrome Bc1 Complex, Chain C"/>
    <property type="match status" value="1"/>
</dbReference>
<feature type="transmembrane region" description="Helical" evidence="10">
    <location>
        <begin position="28"/>
        <end position="50"/>
    </location>
</feature>
<feature type="transmembrane region" description="Helical" evidence="10">
    <location>
        <begin position="118"/>
        <end position="141"/>
    </location>
</feature>
<keyword evidence="8" id="KW-0408">Iron</keyword>
<accession>A0ABQ6CTM7</accession>
<keyword evidence="2" id="KW-0813">Transport</keyword>
<name>A0ABQ6CTM7_9HYPH</name>
<comment type="subcellular location">
    <subcellularLocation>
        <location evidence="1">Membrane</location>
        <topology evidence="1">Multi-pass membrane protein</topology>
    </subcellularLocation>
</comment>
<evidence type="ECO:0000259" key="11">
    <source>
        <dbReference type="PROSITE" id="PS51003"/>
    </source>
</evidence>
<gene>
    <name evidence="12" type="ORF">GCM10007874_67470</name>
</gene>
<proteinExistence type="predicted"/>
<protein>
    <recommendedName>
        <fullName evidence="11">Cytochrome b/b6 C-terminal region profile domain-containing protein</fullName>
    </recommendedName>
</protein>
<feature type="transmembrane region" description="Helical" evidence="10">
    <location>
        <begin position="221"/>
        <end position="240"/>
    </location>
</feature>
<dbReference type="SUPFAM" id="SSF81648">
    <property type="entry name" value="a domain/subunit of cytochrome bc1 complex (Ubiquinol-cytochrome c reductase)"/>
    <property type="match status" value="1"/>
</dbReference>
<evidence type="ECO:0000256" key="10">
    <source>
        <dbReference type="SAM" id="Phobius"/>
    </source>
</evidence>
<evidence type="ECO:0000256" key="5">
    <source>
        <dbReference type="ARBA" id="ARBA00022723"/>
    </source>
</evidence>
<feature type="transmembrane region" description="Helical" evidence="10">
    <location>
        <begin position="162"/>
        <end position="181"/>
    </location>
</feature>
<evidence type="ECO:0000256" key="6">
    <source>
        <dbReference type="ARBA" id="ARBA00022982"/>
    </source>
</evidence>
<keyword evidence="4 10" id="KW-0812">Transmembrane</keyword>
<evidence type="ECO:0000256" key="1">
    <source>
        <dbReference type="ARBA" id="ARBA00004141"/>
    </source>
</evidence>
<evidence type="ECO:0000256" key="7">
    <source>
        <dbReference type="ARBA" id="ARBA00022989"/>
    </source>
</evidence>
<evidence type="ECO:0000256" key="3">
    <source>
        <dbReference type="ARBA" id="ARBA00022617"/>
    </source>
</evidence>
<evidence type="ECO:0000313" key="12">
    <source>
        <dbReference type="EMBL" id="GLS23726.1"/>
    </source>
</evidence>
<dbReference type="RefSeq" id="WP_284316657.1">
    <property type="nucleotide sequence ID" value="NZ_BSPC01000080.1"/>
</dbReference>
<reference evidence="13" key="1">
    <citation type="journal article" date="2019" name="Int. J. Syst. Evol. Microbiol.">
        <title>The Global Catalogue of Microorganisms (GCM) 10K type strain sequencing project: providing services to taxonomists for standard genome sequencing and annotation.</title>
        <authorList>
            <consortium name="The Broad Institute Genomics Platform"/>
            <consortium name="The Broad Institute Genome Sequencing Center for Infectious Disease"/>
            <person name="Wu L."/>
            <person name="Ma J."/>
        </authorList>
    </citation>
    <scope>NUCLEOTIDE SEQUENCE [LARGE SCALE GENOMIC DNA]</scope>
    <source>
        <strain evidence="13">NBRC 101365</strain>
    </source>
</reference>
<dbReference type="EMBL" id="BSPC01000080">
    <property type="protein sequence ID" value="GLS23726.1"/>
    <property type="molecule type" value="Genomic_DNA"/>
</dbReference>
<keyword evidence="3" id="KW-0349">Heme</keyword>
<dbReference type="PROSITE" id="PS51003">
    <property type="entry name" value="CYTB_CTER"/>
    <property type="match status" value="1"/>
</dbReference>
<feature type="transmembrane region" description="Helical" evidence="10">
    <location>
        <begin position="247"/>
        <end position="269"/>
    </location>
</feature>
<keyword evidence="13" id="KW-1185">Reference proteome</keyword>
<evidence type="ECO:0000256" key="2">
    <source>
        <dbReference type="ARBA" id="ARBA00022448"/>
    </source>
</evidence>
<comment type="caution">
    <text evidence="12">The sequence shown here is derived from an EMBL/GenBank/DDBJ whole genome shotgun (WGS) entry which is preliminary data.</text>
</comment>
<dbReference type="Proteomes" id="UP001156882">
    <property type="component" value="Unassembled WGS sequence"/>
</dbReference>
<evidence type="ECO:0000256" key="8">
    <source>
        <dbReference type="ARBA" id="ARBA00023004"/>
    </source>
</evidence>
<evidence type="ECO:0000256" key="9">
    <source>
        <dbReference type="ARBA" id="ARBA00023136"/>
    </source>
</evidence>